<keyword evidence="15" id="KW-1185">Reference proteome</keyword>
<evidence type="ECO:0000256" key="12">
    <source>
        <dbReference type="ARBA" id="ARBA00023136"/>
    </source>
</evidence>
<dbReference type="InterPro" id="IPR003661">
    <property type="entry name" value="HisK_dim/P_dom"/>
</dbReference>
<evidence type="ECO:0000256" key="4">
    <source>
        <dbReference type="ARBA" id="ARBA00022475"/>
    </source>
</evidence>
<evidence type="ECO:0000256" key="10">
    <source>
        <dbReference type="ARBA" id="ARBA00022989"/>
    </source>
</evidence>
<evidence type="ECO:0000256" key="2">
    <source>
        <dbReference type="ARBA" id="ARBA00004429"/>
    </source>
</evidence>
<dbReference type="PROSITE" id="PS50109">
    <property type="entry name" value="HIS_KIN"/>
    <property type="match status" value="1"/>
</dbReference>
<evidence type="ECO:0000259" key="13">
    <source>
        <dbReference type="PROSITE" id="PS50109"/>
    </source>
</evidence>
<evidence type="ECO:0000256" key="5">
    <source>
        <dbReference type="ARBA" id="ARBA00022519"/>
    </source>
</evidence>
<keyword evidence="11" id="KW-0902">Two-component regulatory system</keyword>
<dbReference type="PRINTS" id="PR00344">
    <property type="entry name" value="BCTRLSENSOR"/>
</dbReference>
<dbReference type="EMBL" id="JAQIIO010000009">
    <property type="protein sequence ID" value="MDA5095327.1"/>
    <property type="molecule type" value="Genomic_DNA"/>
</dbReference>
<comment type="subcellular location">
    <subcellularLocation>
        <location evidence="2">Cell inner membrane</location>
        <topology evidence="2">Multi-pass membrane protein</topology>
    </subcellularLocation>
</comment>
<reference evidence="14 15" key="1">
    <citation type="submission" date="2023-01" db="EMBL/GenBank/DDBJ databases">
        <authorList>
            <person name="Yoon J.-W."/>
        </authorList>
    </citation>
    <scope>NUCLEOTIDE SEQUENCE [LARGE SCALE GENOMIC DNA]</scope>
    <source>
        <strain evidence="14 15">KMU-50</strain>
    </source>
</reference>
<dbReference type="InterPro" id="IPR036890">
    <property type="entry name" value="HATPase_C_sf"/>
</dbReference>
<dbReference type="Pfam" id="PF02518">
    <property type="entry name" value="HATPase_c"/>
    <property type="match status" value="1"/>
</dbReference>
<dbReference type="InterPro" id="IPR003594">
    <property type="entry name" value="HATPase_dom"/>
</dbReference>
<evidence type="ECO:0000256" key="11">
    <source>
        <dbReference type="ARBA" id="ARBA00023012"/>
    </source>
</evidence>
<keyword evidence="7" id="KW-0808">Transferase</keyword>
<protein>
    <recommendedName>
        <fullName evidence="3">histidine kinase</fullName>
        <ecNumber evidence="3">2.7.13.3</ecNumber>
    </recommendedName>
</protein>
<evidence type="ECO:0000256" key="7">
    <source>
        <dbReference type="ARBA" id="ARBA00022679"/>
    </source>
</evidence>
<dbReference type="InterPro" id="IPR004358">
    <property type="entry name" value="Sig_transdc_His_kin-like_C"/>
</dbReference>
<dbReference type="SMART" id="SM00387">
    <property type="entry name" value="HATPase_c"/>
    <property type="match status" value="1"/>
</dbReference>
<dbReference type="Gene3D" id="3.30.565.10">
    <property type="entry name" value="Histidine kinase-like ATPase, C-terminal domain"/>
    <property type="match status" value="1"/>
</dbReference>
<gene>
    <name evidence="14" type="ORF">O2N63_14660</name>
</gene>
<evidence type="ECO:0000256" key="6">
    <source>
        <dbReference type="ARBA" id="ARBA00022553"/>
    </source>
</evidence>
<evidence type="ECO:0000313" key="14">
    <source>
        <dbReference type="EMBL" id="MDA5095327.1"/>
    </source>
</evidence>
<keyword evidence="8" id="KW-0812">Transmembrane</keyword>
<proteinExistence type="predicted"/>
<dbReference type="GO" id="GO:0016301">
    <property type="term" value="F:kinase activity"/>
    <property type="evidence" value="ECO:0007669"/>
    <property type="project" value="UniProtKB-KW"/>
</dbReference>
<dbReference type="InterPro" id="IPR036097">
    <property type="entry name" value="HisK_dim/P_sf"/>
</dbReference>
<dbReference type="CDD" id="cd00082">
    <property type="entry name" value="HisKA"/>
    <property type="match status" value="1"/>
</dbReference>
<comment type="caution">
    <text evidence="14">The sequence shown here is derived from an EMBL/GenBank/DDBJ whole genome shotgun (WGS) entry which is preliminary data.</text>
</comment>
<evidence type="ECO:0000256" key="8">
    <source>
        <dbReference type="ARBA" id="ARBA00022692"/>
    </source>
</evidence>
<comment type="catalytic activity">
    <reaction evidence="1">
        <text>ATP + protein L-histidine = ADP + protein N-phospho-L-histidine.</text>
        <dbReference type="EC" id="2.7.13.3"/>
    </reaction>
</comment>
<evidence type="ECO:0000313" key="15">
    <source>
        <dbReference type="Proteomes" id="UP001528040"/>
    </source>
</evidence>
<evidence type="ECO:0000256" key="9">
    <source>
        <dbReference type="ARBA" id="ARBA00022777"/>
    </source>
</evidence>
<dbReference type="SUPFAM" id="SSF47384">
    <property type="entry name" value="Homodimeric domain of signal transducing histidine kinase"/>
    <property type="match status" value="1"/>
</dbReference>
<dbReference type="SUPFAM" id="SSF55874">
    <property type="entry name" value="ATPase domain of HSP90 chaperone/DNA topoisomerase II/histidine kinase"/>
    <property type="match status" value="1"/>
</dbReference>
<dbReference type="Proteomes" id="UP001528040">
    <property type="component" value="Unassembled WGS sequence"/>
</dbReference>
<name>A0ABT4W653_9RHOB</name>
<keyword evidence="12" id="KW-0472">Membrane</keyword>
<dbReference type="CDD" id="cd00075">
    <property type="entry name" value="HATPase"/>
    <property type="match status" value="1"/>
</dbReference>
<dbReference type="InterPro" id="IPR050980">
    <property type="entry name" value="2C_sensor_his_kinase"/>
</dbReference>
<evidence type="ECO:0000256" key="3">
    <source>
        <dbReference type="ARBA" id="ARBA00012438"/>
    </source>
</evidence>
<keyword evidence="10" id="KW-1133">Transmembrane helix</keyword>
<dbReference type="EC" id="2.7.13.3" evidence="3"/>
<evidence type="ECO:0000256" key="1">
    <source>
        <dbReference type="ARBA" id="ARBA00000085"/>
    </source>
</evidence>
<dbReference type="InterPro" id="IPR005467">
    <property type="entry name" value="His_kinase_dom"/>
</dbReference>
<keyword evidence="6" id="KW-0597">Phosphoprotein</keyword>
<dbReference type="SMART" id="SM00388">
    <property type="entry name" value="HisKA"/>
    <property type="match status" value="1"/>
</dbReference>
<accession>A0ABT4W653</accession>
<keyword evidence="9 14" id="KW-0418">Kinase</keyword>
<dbReference type="PANTHER" id="PTHR44936:SF5">
    <property type="entry name" value="SENSOR HISTIDINE KINASE ENVZ"/>
    <property type="match status" value="1"/>
</dbReference>
<keyword evidence="4" id="KW-1003">Cell membrane</keyword>
<dbReference type="PANTHER" id="PTHR44936">
    <property type="entry name" value="SENSOR PROTEIN CREC"/>
    <property type="match status" value="1"/>
</dbReference>
<dbReference type="Gene3D" id="1.10.287.130">
    <property type="match status" value="1"/>
</dbReference>
<dbReference type="RefSeq" id="WP_271055033.1">
    <property type="nucleotide sequence ID" value="NZ_JAQIIO010000009.1"/>
</dbReference>
<organism evidence="14 15">
    <name type="scientific">Aliiroseovarius salicola</name>
    <dbReference type="NCBI Taxonomy" id="3009082"/>
    <lineage>
        <taxon>Bacteria</taxon>
        <taxon>Pseudomonadati</taxon>
        <taxon>Pseudomonadota</taxon>
        <taxon>Alphaproteobacteria</taxon>
        <taxon>Rhodobacterales</taxon>
        <taxon>Paracoccaceae</taxon>
        <taxon>Aliiroseovarius</taxon>
    </lineage>
</organism>
<keyword evidence="5" id="KW-0997">Cell inner membrane</keyword>
<feature type="domain" description="Histidine kinase" evidence="13">
    <location>
        <begin position="261"/>
        <end position="480"/>
    </location>
</feature>
<sequence length="480" mass="51974">MRQRLRTLGLLLILAAFLTGLLASWLWLSSARAWQMHLSDSFVTGFSLHETLRTGGSAPKDVIVAPLNFAETSLAQSGSFSQLSNVPTPGFVTQVSLLPGSGRDAQGEVLSLAIVSGSMRYAVSDIVSKEGQSIAQKLGNVTKLLATYCSEPILIARLGQGDWMRLDGTAIWGCGAAPRDFRLVAVLTAALALAILYSLVADTSSMFDRFARALRGRRRFGGPAAYAESGPEELREIITAVNTHLEAERDQLHRRAVVLSGVSHDLGTPATRLRLRTALIPDGELRDKLEADIDSMTDMIDSVLTYTRSELSVEEPRKISLTSLVEALVDDYRDMGRPVELQRLEPQMVEGGQSVFAARYGQGAVPYEHRMLVTGRPISLQRAVSNLIDNALKYGRRATVELEANSEHAIVTVEDEGSGFSAADIEQLFAPFKRGDNVGAINGFGLGLTIVATVAEQHGGSLQFETGAHGLRARLEICRN</sequence>